<dbReference type="PANTHER" id="PTHR30290">
    <property type="entry name" value="PERIPLASMIC BINDING COMPONENT OF ABC TRANSPORTER"/>
    <property type="match status" value="1"/>
</dbReference>
<accession>A0A506U1Y0</accession>
<comment type="similarity">
    <text evidence="2">Belongs to the bacterial solute-binding protein 5 family.</text>
</comment>
<dbReference type="OrthoDB" id="8144963at2"/>
<dbReference type="Gene3D" id="3.90.76.10">
    <property type="entry name" value="Dipeptide-binding Protein, Domain 1"/>
    <property type="match status" value="1"/>
</dbReference>
<dbReference type="RefSeq" id="WP_141151196.1">
    <property type="nucleotide sequence ID" value="NZ_VHLG01000026.1"/>
</dbReference>
<sequence>MKLSVSALALLATMAGASAALAQDITIGLQDDPDLLDPDRSRTFVGKVVFQSMCDTLVDVDADLKYVPELATRWDLSDDQKDLTFHLRDGVTFQDGTPFNAEAVKANFDRSMTLEGSLRKAELISVDNVEVIDPLTVTLHLKAPDSTLMSQLTGQPGMMLSPTAFAKDDFAQNPVCVGPYKFQERVQNDKIVLEKDPTYYDADHFHFDTVTYMPVPDATVRLANLRSGAFQLIERVAPSDVASVKNDPELGFATVPSLGWRGLEINLNGNSPMAKDVRVREAFDWAIDRDVINQVAGQGLLQPDFQPFSPLHFAYDDSRSHPRDVEKAKALLKEAGYEHPTVEIIYGNNTLMQQVMELIQAMAGEAGFDVKLKASEFSALQAALADGNFDIGQAGWAGRVDPDGNFSNFALCDSSLNDTGYCSPEVDALFAKARETSDEAERKEYYKQFMDIMMQERPYIFLYNELWAYAYSDKLEGFVPYSDGVIRLKDVSLAQ</sequence>
<keyword evidence="7" id="KW-1185">Reference proteome</keyword>
<evidence type="ECO:0000313" key="7">
    <source>
        <dbReference type="Proteomes" id="UP000318801"/>
    </source>
</evidence>
<dbReference type="GO" id="GO:1904680">
    <property type="term" value="F:peptide transmembrane transporter activity"/>
    <property type="evidence" value="ECO:0007669"/>
    <property type="project" value="TreeGrafter"/>
</dbReference>
<dbReference type="Pfam" id="PF00496">
    <property type="entry name" value="SBP_bac_5"/>
    <property type="match status" value="1"/>
</dbReference>
<dbReference type="SUPFAM" id="SSF53850">
    <property type="entry name" value="Periplasmic binding protein-like II"/>
    <property type="match status" value="1"/>
</dbReference>
<feature type="domain" description="Solute-binding protein family 5" evidence="5">
    <location>
        <begin position="65"/>
        <end position="410"/>
    </location>
</feature>
<comment type="caution">
    <text evidence="6">The sequence shown here is derived from an EMBL/GenBank/DDBJ whole genome shotgun (WGS) entry which is preliminary data.</text>
</comment>
<reference evidence="6 7" key="1">
    <citation type="submission" date="2019-06" db="EMBL/GenBank/DDBJ databases">
        <authorList>
            <person name="Li M."/>
        </authorList>
    </citation>
    <scope>NUCLEOTIDE SEQUENCE [LARGE SCALE GENOMIC DNA]</scope>
    <source>
        <strain evidence="6 7">BGMRC2036</strain>
    </source>
</reference>
<organism evidence="6 7">
    <name type="scientific">Martelella alba</name>
    <dbReference type="NCBI Taxonomy" id="2590451"/>
    <lineage>
        <taxon>Bacteria</taxon>
        <taxon>Pseudomonadati</taxon>
        <taxon>Pseudomonadota</taxon>
        <taxon>Alphaproteobacteria</taxon>
        <taxon>Hyphomicrobiales</taxon>
        <taxon>Aurantimonadaceae</taxon>
        <taxon>Martelella</taxon>
    </lineage>
</organism>
<feature type="chain" id="PRO_5021219514" evidence="4">
    <location>
        <begin position="23"/>
        <end position="495"/>
    </location>
</feature>
<dbReference type="PANTHER" id="PTHR30290:SF38">
    <property type="entry name" value="D,D-DIPEPTIDE-BINDING PERIPLASMIC PROTEIN DDPA-RELATED"/>
    <property type="match status" value="1"/>
</dbReference>
<dbReference type="GO" id="GO:0015833">
    <property type="term" value="P:peptide transport"/>
    <property type="evidence" value="ECO:0007669"/>
    <property type="project" value="TreeGrafter"/>
</dbReference>
<evidence type="ECO:0000256" key="4">
    <source>
        <dbReference type="SAM" id="SignalP"/>
    </source>
</evidence>
<dbReference type="CDD" id="cd08511">
    <property type="entry name" value="PBP2_NikA_DppA_OppA_like_5"/>
    <property type="match status" value="1"/>
</dbReference>
<dbReference type="AlphaFoldDB" id="A0A506U1Y0"/>
<proteinExistence type="inferred from homology"/>
<dbReference type="InterPro" id="IPR039424">
    <property type="entry name" value="SBP_5"/>
</dbReference>
<evidence type="ECO:0000259" key="5">
    <source>
        <dbReference type="Pfam" id="PF00496"/>
    </source>
</evidence>
<comment type="subcellular location">
    <subcellularLocation>
        <location evidence="1">Periplasm</location>
    </subcellularLocation>
</comment>
<evidence type="ECO:0000256" key="2">
    <source>
        <dbReference type="ARBA" id="ARBA00005695"/>
    </source>
</evidence>
<dbReference type="Proteomes" id="UP000318801">
    <property type="component" value="Unassembled WGS sequence"/>
</dbReference>
<dbReference type="InterPro" id="IPR030678">
    <property type="entry name" value="Peptide/Ni-bd"/>
</dbReference>
<dbReference type="GO" id="GO:0043190">
    <property type="term" value="C:ATP-binding cassette (ABC) transporter complex"/>
    <property type="evidence" value="ECO:0007669"/>
    <property type="project" value="InterPro"/>
</dbReference>
<gene>
    <name evidence="6" type="ORF">FJU08_22035</name>
</gene>
<evidence type="ECO:0000256" key="3">
    <source>
        <dbReference type="ARBA" id="ARBA00022729"/>
    </source>
</evidence>
<dbReference type="EMBL" id="VHLG01000026">
    <property type="protein sequence ID" value="TPW26579.1"/>
    <property type="molecule type" value="Genomic_DNA"/>
</dbReference>
<dbReference type="Gene3D" id="3.10.105.10">
    <property type="entry name" value="Dipeptide-binding Protein, Domain 3"/>
    <property type="match status" value="1"/>
</dbReference>
<keyword evidence="3 4" id="KW-0732">Signal</keyword>
<evidence type="ECO:0000256" key="1">
    <source>
        <dbReference type="ARBA" id="ARBA00004418"/>
    </source>
</evidence>
<protein>
    <submittedName>
        <fullName evidence="6">ABC transporter substrate-binding protein</fullName>
    </submittedName>
</protein>
<evidence type="ECO:0000313" key="6">
    <source>
        <dbReference type="EMBL" id="TPW26579.1"/>
    </source>
</evidence>
<feature type="signal peptide" evidence="4">
    <location>
        <begin position="1"/>
        <end position="22"/>
    </location>
</feature>
<dbReference type="GO" id="GO:0030288">
    <property type="term" value="C:outer membrane-bounded periplasmic space"/>
    <property type="evidence" value="ECO:0007669"/>
    <property type="project" value="UniProtKB-ARBA"/>
</dbReference>
<dbReference type="PIRSF" id="PIRSF002741">
    <property type="entry name" value="MppA"/>
    <property type="match status" value="1"/>
</dbReference>
<dbReference type="InterPro" id="IPR000914">
    <property type="entry name" value="SBP_5_dom"/>
</dbReference>
<dbReference type="Gene3D" id="3.40.190.10">
    <property type="entry name" value="Periplasmic binding protein-like II"/>
    <property type="match status" value="1"/>
</dbReference>
<name>A0A506U1Y0_9HYPH</name>